<dbReference type="EMBL" id="CP059735">
    <property type="protein sequence ID" value="WDE00874.1"/>
    <property type="molecule type" value="Genomic_DNA"/>
</dbReference>
<dbReference type="Proteomes" id="UP000032568">
    <property type="component" value="Chromosome"/>
</dbReference>
<dbReference type="AlphaFoldDB" id="A0AAE9YUX3"/>
<reference evidence="1 2" key="2">
    <citation type="journal article" date="2022" name="Mar. Drugs">
        <title>Bioassay-Guided Fractionation Leads to the Detection of Cholic Acid Generated by the Rare Thalassomonas sp.</title>
        <authorList>
            <person name="Pheiffer F."/>
            <person name="Schneider Y.K."/>
            <person name="Hansen E.H."/>
            <person name="Andersen J.H."/>
            <person name="Isaksson J."/>
            <person name="Busche T."/>
            <person name="R C."/>
            <person name="Kalinowski J."/>
            <person name="Zyl L.V."/>
            <person name="Trindade M."/>
        </authorList>
    </citation>
    <scope>NUCLEOTIDE SEQUENCE [LARGE SCALE GENOMIC DNA]</scope>
    <source>
        <strain evidence="1 2">A5K-106</strain>
    </source>
</reference>
<protein>
    <submittedName>
        <fullName evidence="1">Phage tail protein</fullName>
    </submittedName>
</protein>
<evidence type="ECO:0000313" key="1">
    <source>
        <dbReference type="EMBL" id="WDE00874.1"/>
    </source>
</evidence>
<proteinExistence type="predicted"/>
<evidence type="ECO:0000313" key="2">
    <source>
        <dbReference type="Proteomes" id="UP000032568"/>
    </source>
</evidence>
<name>A0AAE9YUX3_9GAMM</name>
<organism evidence="1 2">
    <name type="scientific">Thalassomonas actiniarum</name>
    <dbReference type="NCBI Taxonomy" id="485447"/>
    <lineage>
        <taxon>Bacteria</taxon>
        <taxon>Pseudomonadati</taxon>
        <taxon>Pseudomonadota</taxon>
        <taxon>Gammaproteobacteria</taxon>
        <taxon>Alteromonadales</taxon>
        <taxon>Colwelliaceae</taxon>
        <taxon>Thalassomonas</taxon>
    </lineage>
</organism>
<keyword evidence="2" id="KW-1185">Reference proteome</keyword>
<accession>A0AAE9YUX3</accession>
<dbReference type="KEGG" id="tact:SG35_009695"/>
<gene>
    <name evidence="1" type="ORF">SG35_009695</name>
</gene>
<reference evidence="1 2" key="1">
    <citation type="journal article" date="2015" name="Genome Announc.">
        <title>Draft Genome Sequences of Marine Isolates of Thalassomonas viridans and Thalassomonas actiniarum.</title>
        <authorList>
            <person name="Olonade I."/>
            <person name="van Zyl L.J."/>
            <person name="Trindade M."/>
        </authorList>
    </citation>
    <scope>NUCLEOTIDE SEQUENCE [LARGE SCALE GENOMIC DNA]</scope>
    <source>
        <strain evidence="1 2">A5K-106</strain>
    </source>
</reference>
<sequence length="396" mass="44044">MLSITETLADKLALLLVATTSMMLPYQLTPCKEKIIMVSKNESLWLTSGQAGENLAHTQDLPVTFTRVEIGDANGTTPSLDPALTQLINKRQDGELISHELDPYDSSQRIITMAIPPTENFNAIEVLLYAKYGETEFAHTYFTLAAPFAVRTLENGGSQAMLKYTIKVSQETNFTITAVQDLAYATQKDQQQIIDETVAKIRREYPIFRTSENQALLDVDGSAVPSGWGVSGLSAENFSLVETVKGHSLGGSYSNEMLEFFEVAGIKENNYYYNPHKFNIVRIKWTDLSGLAYSFFLNRTVSNIGPYFTFAAFVKMISGNIIVTGINHSEKSWQLVGRNYQTPVDQRTMDSSIKHVSASGEMLIALPAVVSGYVDLTQPHNWWQFVGPLQYKESGV</sequence>